<feature type="domain" description="Trimeric autotransporter adhesin YadA-like head" evidence="1">
    <location>
        <begin position="234"/>
        <end position="258"/>
    </location>
</feature>
<dbReference type="Gene3D" id="1.20.5.170">
    <property type="match status" value="2"/>
</dbReference>
<comment type="caution">
    <text evidence="3">The sequence shown here is derived from an EMBL/GenBank/DDBJ whole genome shotgun (WGS) entry which is preliminary data.</text>
</comment>
<evidence type="ECO:0000313" key="4">
    <source>
        <dbReference type="Proteomes" id="UP000531916"/>
    </source>
</evidence>
<gene>
    <name evidence="3" type="ORF">E5H86_30170</name>
</gene>
<feature type="domain" description="Trimeric autotransporter adhesin YadA-like stalk" evidence="2">
    <location>
        <begin position="190"/>
        <end position="223"/>
    </location>
</feature>
<dbReference type="Proteomes" id="UP000531916">
    <property type="component" value="Unassembled WGS sequence"/>
</dbReference>
<reference evidence="3 4" key="1">
    <citation type="submission" date="2019-04" db="EMBL/GenBank/DDBJ databases">
        <authorList>
            <consortium name="NARMS: The National Antimicrobial Resistance Monitoring System"/>
        </authorList>
    </citation>
    <scope>NUCLEOTIDE SEQUENCE [LARGE SCALE GENOMIC DNA]</scope>
    <source>
        <strain evidence="3 4">FSIS11919500</strain>
    </source>
</reference>
<evidence type="ECO:0000259" key="2">
    <source>
        <dbReference type="Pfam" id="PF05662"/>
    </source>
</evidence>
<dbReference type="CDD" id="cd12820">
    <property type="entry name" value="LbR_YadA-like"/>
    <property type="match status" value="1"/>
</dbReference>
<dbReference type="InterPro" id="IPR008640">
    <property type="entry name" value="Adhesin_Head_dom"/>
</dbReference>
<evidence type="ECO:0008006" key="5">
    <source>
        <dbReference type="Google" id="ProtNLM"/>
    </source>
</evidence>
<accession>A0A8S7IIL8</accession>
<protein>
    <recommendedName>
        <fullName evidence="5">Hemagglutinin</fullName>
    </recommendedName>
</protein>
<dbReference type="SUPFAM" id="SSF101967">
    <property type="entry name" value="Adhesin YadA, collagen-binding domain"/>
    <property type="match status" value="3"/>
</dbReference>
<feature type="domain" description="Trimeric autotransporter adhesin YadA-like stalk" evidence="2">
    <location>
        <begin position="306"/>
        <end position="341"/>
    </location>
</feature>
<feature type="domain" description="Trimeric autotransporter adhesin YadA-like head" evidence="1">
    <location>
        <begin position="263"/>
        <end position="288"/>
    </location>
</feature>
<dbReference type="InterPro" id="IPR008635">
    <property type="entry name" value="Coiled_stalk_dom"/>
</dbReference>
<dbReference type="Pfam" id="PF05662">
    <property type="entry name" value="YadA_stalk"/>
    <property type="match status" value="3"/>
</dbReference>
<dbReference type="Gene3D" id="2.150.10.10">
    <property type="entry name" value="Serralysin-like metalloprotease, C-terminal"/>
    <property type="match status" value="2"/>
</dbReference>
<dbReference type="EMBL" id="AASEPP010000226">
    <property type="protein sequence ID" value="EFC2249910.1"/>
    <property type="molecule type" value="Genomic_DNA"/>
</dbReference>
<feature type="domain" description="Trimeric autotransporter adhesin YadA-like stalk" evidence="2">
    <location>
        <begin position="107"/>
        <end position="148"/>
    </location>
</feature>
<sequence>MTGSQLYQTNTVLSSVATALGGGASFDNISQFRNPVYIIQGQSKYNVGDAFIAVDNTLTENISKINSLQAGQSGLVQQNANNKVISVGSGSGGALVDFRGTDGERVLTGIADGAVSATSTDAVNGKQLYETNQKVAQNTTEINKLSSGIKDIEDGKVGLVQQSSNLSEVTIAKNSGGEKITVSGTDGNRQITGVKEGVNDNDVVTVSQLKEVSGSIGDASMLAVNSEKTMKPKATGKNAIALGGNARAEKDNAIAVGADVNVTGENSIGIGNKSTVSSKNSVALGSNSVASEDNTVSVGSSLNQRRITNVAPGVNRSDAVTVGQLNESFSSLKQYTDRKVDSLDKKMGDMKTKLTAGIATSMALSGIPQAYQPDS</sequence>
<organism evidence="3 4">
    <name type="scientific">Escherichia coli</name>
    <dbReference type="NCBI Taxonomy" id="562"/>
    <lineage>
        <taxon>Bacteria</taxon>
        <taxon>Pseudomonadati</taxon>
        <taxon>Pseudomonadota</taxon>
        <taxon>Gammaproteobacteria</taxon>
        <taxon>Enterobacterales</taxon>
        <taxon>Enterobacteriaceae</taxon>
        <taxon>Escherichia</taxon>
    </lineage>
</organism>
<dbReference type="GO" id="GO:0019867">
    <property type="term" value="C:outer membrane"/>
    <property type="evidence" value="ECO:0007669"/>
    <property type="project" value="InterPro"/>
</dbReference>
<proteinExistence type="predicted"/>
<dbReference type="AlphaFoldDB" id="A0A8S7IIL8"/>
<dbReference type="Gene3D" id="3.30.1300.30">
    <property type="entry name" value="GSPII I/J protein-like"/>
    <property type="match status" value="1"/>
</dbReference>
<name>A0A8S7IIL8_ECOLX</name>
<evidence type="ECO:0000259" key="1">
    <source>
        <dbReference type="Pfam" id="PF05658"/>
    </source>
</evidence>
<feature type="non-terminal residue" evidence="3">
    <location>
        <position position="375"/>
    </location>
</feature>
<dbReference type="Pfam" id="PF05658">
    <property type="entry name" value="YadA_head"/>
    <property type="match status" value="2"/>
</dbReference>
<evidence type="ECO:0000313" key="3">
    <source>
        <dbReference type="EMBL" id="EFC2249910.1"/>
    </source>
</evidence>
<dbReference type="InterPro" id="IPR011049">
    <property type="entry name" value="Serralysin-like_metalloprot_C"/>
</dbReference>